<feature type="transmembrane region" description="Helical" evidence="8">
    <location>
        <begin position="108"/>
        <end position="126"/>
    </location>
</feature>
<evidence type="ECO:0000256" key="1">
    <source>
        <dbReference type="ARBA" id="ARBA00004651"/>
    </source>
</evidence>
<protein>
    <recommendedName>
        <fullName evidence="8">Probable membrane transporter protein</fullName>
    </recommendedName>
</protein>
<comment type="caution">
    <text evidence="9">The sequence shown here is derived from an EMBL/GenBank/DDBJ whole genome shotgun (WGS) entry which is preliminary data.</text>
</comment>
<dbReference type="PANTHER" id="PTHR30269:SF0">
    <property type="entry name" value="MEMBRANE TRANSPORTER PROTEIN YFCA-RELATED"/>
    <property type="match status" value="1"/>
</dbReference>
<evidence type="ECO:0000256" key="3">
    <source>
        <dbReference type="ARBA" id="ARBA00022448"/>
    </source>
</evidence>
<feature type="transmembrane region" description="Helical" evidence="8">
    <location>
        <begin position="80"/>
        <end position="101"/>
    </location>
</feature>
<proteinExistence type="inferred from homology"/>
<accession>A0A255GG21</accession>
<evidence type="ECO:0000313" key="9">
    <source>
        <dbReference type="EMBL" id="OYO14531.1"/>
    </source>
</evidence>
<evidence type="ECO:0000256" key="5">
    <source>
        <dbReference type="ARBA" id="ARBA00022692"/>
    </source>
</evidence>
<evidence type="ECO:0000256" key="6">
    <source>
        <dbReference type="ARBA" id="ARBA00022989"/>
    </source>
</evidence>
<evidence type="ECO:0000256" key="4">
    <source>
        <dbReference type="ARBA" id="ARBA00022475"/>
    </source>
</evidence>
<evidence type="ECO:0000256" key="7">
    <source>
        <dbReference type="ARBA" id="ARBA00023136"/>
    </source>
</evidence>
<dbReference type="AlphaFoldDB" id="A0A255GG21"/>
<keyword evidence="3" id="KW-0813">Transport</keyword>
<dbReference type="PANTHER" id="PTHR30269">
    <property type="entry name" value="TRANSMEMBRANE PROTEIN YFCA"/>
    <property type="match status" value="1"/>
</dbReference>
<evidence type="ECO:0000313" key="10">
    <source>
        <dbReference type="Proteomes" id="UP000215896"/>
    </source>
</evidence>
<dbReference type="InterPro" id="IPR052017">
    <property type="entry name" value="TSUP"/>
</dbReference>
<feature type="transmembrane region" description="Helical" evidence="8">
    <location>
        <begin position="160"/>
        <end position="182"/>
    </location>
</feature>
<sequence>MVLDLPVPWYALLGLMGAALVAGWVDAVVGGGGLVQLPSLLIGLPADTPTGDVLGTNKVSSVAGTVAATITYLRSVTVDWLGVLPLVVLAALGSTLGALAARLIPRAYLTPIVLVALIAVGLFTVFRPSLGLEHAPRHTGWAQAWRTGVIGLSVGGYDGLLGPGTGSFFLIALVAVLGYGFLEASARTKIANLATNIASIIVFGAHGEVLWLVGGCMALANLTGGWLGARTAVRLGSSFVRRVFLVVVSVLILKLAYDTVVTFIE</sequence>
<dbReference type="EMBL" id="NMVO01000012">
    <property type="protein sequence ID" value="OYO14531.1"/>
    <property type="molecule type" value="Genomic_DNA"/>
</dbReference>
<keyword evidence="7 8" id="KW-0472">Membrane</keyword>
<feature type="transmembrane region" description="Helical" evidence="8">
    <location>
        <begin position="240"/>
        <end position="257"/>
    </location>
</feature>
<evidence type="ECO:0000256" key="2">
    <source>
        <dbReference type="ARBA" id="ARBA00009142"/>
    </source>
</evidence>
<dbReference type="InterPro" id="IPR002781">
    <property type="entry name" value="TM_pro_TauE-like"/>
</dbReference>
<dbReference type="GO" id="GO:0005886">
    <property type="term" value="C:plasma membrane"/>
    <property type="evidence" value="ECO:0007669"/>
    <property type="project" value="UniProtKB-SubCell"/>
</dbReference>
<reference evidence="9 10" key="1">
    <citation type="submission" date="2017-07" db="EMBL/GenBank/DDBJ databases">
        <title>Draft whole genome sequences of clinical Proprionibacteriaceae strains.</title>
        <authorList>
            <person name="Bernier A.-M."/>
            <person name="Bernard K."/>
            <person name="Domingo M.-C."/>
        </authorList>
    </citation>
    <scope>NUCLEOTIDE SEQUENCE [LARGE SCALE GENOMIC DNA]</scope>
    <source>
        <strain evidence="9 10">NML 030167</strain>
    </source>
</reference>
<name>A0A255GG21_9ACTN</name>
<keyword evidence="6 8" id="KW-1133">Transmembrane helix</keyword>
<feature type="transmembrane region" description="Helical" evidence="8">
    <location>
        <begin position="7"/>
        <end position="25"/>
    </location>
</feature>
<keyword evidence="5 8" id="KW-0812">Transmembrane</keyword>
<organism evidence="9 10">
    <name type="scientific">Enemella evansiae</name>
    <dbReference type="NCBI Taxonomy" id="2016499"/>
    <lineage>
        <taxon>Bacteria</taxon>
        <taxon>Bacillati</taxon>
        <taxon>Actinomycetota</taxon>
        <taxon>Actinomycetes</taxon>
        <taxon>Propionibacteriales</taxon>
        <taxon>Propionibacteriaceae</taxon>
        <taxon>Enemella</taxon>
    </lineage>
</organism>
<dbReference type="Pfam" id="PF01925">
    <property type="entry name" value="TauE"/>
    <property type="match status" value="1"/>
</dbReference>
<feature type="transmembrane region" description="Helical" evidence="8">
    <location>
        <begin position="194"/>
        <end position="220"/>
    </location>
</feature>
<keyword evidence="4 8" id="KW-1003">Cell membrane</keyword>
<dbReference type="OrthoDB" id="554695at2"/>
<comment type="subcellular location">
    <subcellularLocation>
        <location evidence="1 8">Cell membrane</location>
        <topology evidence="1 8">Multi-pass membrane protein</topology>
    </subcellularLocation>
</comment>
<keyword evidence="10" id="KW-1185">Reference proteome</keyword>
<comment type="similarity">
    <text evidence="2 8">Belongs to the 4-toluene sulfonate uptake permease (TSUP) (TC 2.A.102) family.</text>
</comment>
<dbReference type="Proteomes" id="UP000215896">
    <property type="component" value="Unassembled WGS sequence"/>
</dbReference>
<gene>
    <name evidence="9" type="ORF">CGZ94_08045</name>
</gene>
<evidence type="ECO:0000256" key="8">
    <source>
        <dbReference type="RuleBase" id="RU363041"/>
    </source>
</evidence>